<organism evidence="2 3">
    <name type="scientific">Galerina marginata (strain CBS 339.88)</name>
    <dbReference type="NCBI Taxonomy" id="685588"/>
    <lineage>
        <taxon>Eukaryota</taxon>
        <taxon>Fungi</taxon>
        <taxon>Dikarya</taxon>
        <taxon>Basidiomycota</taxon>
        <taxon>Agaricomycotina</taxon>
        <taxon>Agaricomycetes</taxon>
        <taxon>Agaricomycetidae</taxon>
        <taxon>Agaricales</taxon>
        <taxon>Agaricineae</taxon>
        <taxon>Strophariaceae</taxon>
        <taxon>Galerina</taxon>
    </lineage>
</organism>
<evidence type="ECO:0000313" key="3">
    <source>
        <dbReference type="Proteomes" id="UP000027222"/>
    </source>
</evidence>
<reference evidence="3" key="1">
    <citation type="journal article" date="2014" name="Proc. Natl. Acad. Sci. U.S.A.">
        <title>Extensive sampling of basidiomycete genomes demonstrates inadequacy of the white-rot/brown-rot paradigm for wood decay fungi.</title>
        <authorList>
            <person name="Riley R."/>
            <person name="Salamov A.A."/>
            <person name="Brown D.W."/>
            <person name="Nagy L.G."/>
            <person name="Floudas D."/>
            <person name="Held B.W."/>
            <person name="Levasseur A."/>
            <person name="Lombard V."/>
            <person name="Morin E."/>
            <person name="Otillar R."/>
            <person name="Lindquist E.A."/>
            <person name="Sun H."/>
            <person name="LaButti K.M."/>
            <person name="Schmutz J."/>
            <person name="Jabbour D."/>
            <person name="Luo H."/>
            <person name="Baker S.E."/>
            <person name="Pisabarro A.G."/>
            <person name="Walton J.D."/>
            <person name="Blanchette R.A."/>
            <person name="Henrissat B."/>
            <person name="Martin F."/>
            <person name="Cullen D."/>
            <person name="Hibbett D.S."/>
            <person name="Grigoriev I.V."/>
        </authorList>
    </citation>
    <scope>NUCLEOTIDE SEQUENCE [LARGE SCALE GENOMIC DNA]</scope>
    <source>
        <strain evidence="3">CBS 339.88</strain>
    </source>
</reference>
<evidence type="ECO:0000313" key="2">
    <source>
        <dbReference type="EMBL" id="KDR66567.1"/>
    </source>
</evidence>
<keyword evidence="3" id="KW-1185">Reference proteome</keyword>
<dbReference type="HOGENOM" id="CLU_1415271_0_0_1"/>
<gene>
    <name evidence="2" type="ORF">GALMADRAFT_1145873</name>
</gene>
<evidence type="ECO:0000256" key="1">
    <source>
        <dbReference type="SAM" id="MobiDB-lite"/>
    </source>
</evidence>
<sequence length="192" mass="21978">MLKLFYLEFMRDRLSNNLCQQLHTTRVIHLERRQQDVLHQQPKKNTTQEARRQSKPLSTPRFRKTGLVIYSSRYRGHVTFKLCSRDVTGRCDSQTSICSLCSCLCLCEKVFTPDGTVQRTESGKCRQGRTTAIPEQAMMAECRKTFIFPYLTSVSPPHLRMVDGISSPTVVLLSTFSLSLAHDLCYPLVTIL</sequence>
<proteinExistence type="predicted"/>
<dbReference type="Proteomes" id="UP000027222">
    <property type="component" value="Unassembled WGS sequence"/>
</dbReference>
<accession>A0A067S9D4</accession>
<dbReference type="EMBL" id="KL142422">
    <property type="protein sequence ID" value="KDR66567.1"/>
    <property type="molecule type" value="Genomic_DNA"/>
</dbReference>
<name>A0A067S9D4_GALM3</name>
<feature type="region of interest" description="Disordered" evidence="1">
    <location>
        <begin position="33"/>
        <end position="58"/>
    </location>
</feature>
<protein>
    <submittedName>
        <fullName evidence="2">Uncharacterized protein</fullName>
    </submittedName>
</protein>
<dbReference type="AlphaFoldDB" id="A0A067S9D4"/>